<evidence type="ECO:0000313" key="5">
    <source>
        <dbReference type="Proteomes" id="UP000061512"/>
    </source>
</evidence>
<reference evidence="4 5" key="1">
    <citation type="submission" date="2015-11" db="EMBL/GenBank/DDBJ databases">
        <title>Expanding the genomic diversity of Burkholderia species for the development of highly accurate diagnostics.</title>
        <authorList>
            <person name="Sahl J."/>
            <person name="Keim P."/>
            <person name="Wagner D."/>
        </authorList>
    </citation>
    <scope>NUCLEOTIDE SEQUENCE [LARGE SCALE GENOMIC DNA]</scope>
    <source>
        <strain evidence="4 5">MSMB574WGS</strain>
    </source>
</reference>
<dbReference type="PANTHER" id="PTHR43476">
    <property type="entry name" value="3-(3-HYDROXY-PHENYL)PROPIONATE/3-HYDROXYCINNAMIC ACID HYDROXYLASE"/>
    <property type="match status" value="1"/>
</dbReference>
<dbReference type="InterPro" id="IPR036188">
    <property type="entry name" value="FAD/NAD-bd_sf"/>
</dbReference>
<accession>A0A132EW98</accession>
<feature type="region of interest" description="Disordered" evidence="2">
    <location>
        <begin position="397"/>
        <end position="417"/>
    </location>
</feature>
<evidence type="ECO:0000256" key="2">
    <source>
        <dbReference type="SAM" id="MobiDB-lite"/>
    </source>
</evidence>
<dbReference type="RefSeq" id="WP_060299944.1">
    <property type="nucleotide sequence ID" value="NZ_LPJX01000055.1"/>
</dbReference>
<dbReference type="InterPro" id="IPR002938">
    <property type="entry name" value="FAD-bd"/>
</dbReference>
<comment type="caution">
    <text evidence="4">The sequence shown here is derived from an EMBL/GenBank/DDBJ whole genome shotgun (WGS) entry which is preliminary data.</text>
</comment>
<dbReference type="PANTHER" id="PTHR43476:SF3">
    <property type="entry name" value="FAD-BINDING MONOOXYGENASE"/>
    <property type="match status" value="1"/>
</dbReference>
<sequence length="561" mass="61070">MHDTYLAPDISVRKTDVLIIGAGPTGLTLANTLGASGIKTIVIDKKPGPVEDPRAVSVDDAALRVMQSLRLCDEVLADGVPGTGMRFRGASGQILARVASSVSELGYPKRTNVHQPIVEATLLEGLTRFDSVDVLFGHELRSIAAGECGAGFETPAIADVVGPDGAPMQIHARIVAACDGGRSFTRKLLGIQMDGRTFEQRWLVLDTIDPQNTEQESDVYCDPARPRVRIPGPRNHVRWEFMIRASEDSNYFLESGYRALLNQYRGSDDVSLASKRVYTFHARMARHWSVGNIYLLGDAAHLNPPFGGQGMINGIRDAANFGWKCVAILKKNFAPALLSTYETERRCSMQDSIDFSLKMGNLMMPSGRLSGWLNAMALAIAFKIPSMRDHIVQQKHRPKPRLGDGFVTSTSARHPAGSVGRMLPQPVVVDSSGTENRLDSALGTGFALIGDDPLALWRFFEGNGSRLKRLAPELIALSHQRAPNESGTSVRVLKDVDGTVLSMLKALPGSVLLVRPDRYIAASFSMEADASEVDAFFDTVQSYLPTCNSSNMWSKNETAVI</sequence>
<dbReference type="Proteomes" id="UP000061512">
    <property type="component" value="Unassembled WGS sequence"/>
</dbReference>
<evidence type="ECO:0000313" key="4">
    <source>
        <dbReference type="EMBL" id="KWF60979.1"/>
    </source>
</evidence>
<gene>
    <name evidence="4" type="ORF">WT57_02770</name>
</gene>
<evidence type="ECO:0000259" key="3">
    <source>
        <dbReference type="Pfam" id="PF01494"/>
    </source>
</evidence>
<dbReference type="Gene3D" id="3.50.50.60">
    <property type="entry name" value="FAD/NAD(P)-binding domain"/>
    <property type="match status" value="1"/>
</dbReference>
<dbReference type="Gene3D" id="3.40.30.120">
    <property type="match status" value="1"/>
</dbReference>
<dbReference type="PRINTS" id="PR00420">
    <property type="entry name" value="RNGMNOXGNASE"/>
</dbReference>
<dbReference type="GO" id="GO:0019622">
    <property type="term" value="P:3-(3-hydroxy)phenylpropionate catabolic process"/>
    <property type="evidence" value="ECO:0007669"/>
    <property type="project" value="TreeGrafter"/>
</dbReference>
<dbReference type="SUPFAM" id="SSF51905">
    <property type="entry name" value="FAD/NAD(P)-binding domain"/>
    <property type="match status" value="1"/>
</dbReference>
<organism evidence="4 5">
    <name type="scientific">Burkholderia pseudomultivorans</name>
    <dbReference type="NCBI Taxonomy" id="1207504"/>
    <lineage>
        <taxon>Bacteria</taxon>
        <taxon>Pseudomonadati</taxon>
        <taxon>Pseudomonadota</taxon>
        <taxon>Betaproteobacteria</taxon>
        <taxon>Burkholderiales</taxon>
        <taxon>Burkholderiaceae</taxon>
        <taxon>Burkholderia</taxon>
        <taxon>Burkholderia cepacia complex</taxon>
    </lineage>
</organism>
<dbReference type="InterPro" id="IPR050631">
    <property type="entry name" value="PheA/TfdB_FAD_monoxygenase"/>
</dbReference>
<feature type="domain" description="FAD-binding" evidence="3">
    <location>
        <begin position="14"/>
        <end position="355"/>
    </location>
</feature>
<dbReference type="Pfam" id="PF01494">
    <property type="entry name" value="FAD_binding_3"/>
    <property type="match status" value="1"/>
</dbReference>
<dbReference type="GO" id="GO:0071949">
    <property type="term" value="F:FAD binding"/>
    <property type="evidence" value="ECO:0007669"/>
    <property type="project" value="InterPro"/>
</dbReference>
<dbReference type="Gene3D" id="3.30.70.2450">
    <property type="match status" value="1"/>
</dbReference>
<proteinExistence type="predicted"/>
<dbReference type="EMBL" id="LPJX01000055">
    <property type="protein sequence ID" value="KWF60979.1"/>
    <property type="molecule type" value="Genomic_DNA"/>
</dbReference>
<protein>
    <recommendedName>
        <fullName evidence="3">FAD-binding domain-containing protein</fullName>
    </recommendedName>
</protein>
<dbReference type="GO" id="GO:0008688">
    <property type="term" value="F:3-(3-hydroxyphenyl)propionate hydroxylase activity"/>
    <property type="evidence" value="ECO:0007669"/>
    <property type="project" value="TreeGrafter"/>
</dbReference>
<name>A0A132EW98_9BURK</name>
<keyword evidence="1" id="KW-0560">Oxidoreductase</keyword>
<dbReference type="AlphaFoldDB" id="A0A132EW98"/>
<evidence type="ECO:0000256" key="1">
    <source>
        <dbReference type="ARBA" id="ARBA00023002"/>
    </source>
</evidence>